<dbReference type="OrthoDB" id="6853346at2"/>
<dbReference type="EMBL" id="CP017480">
    <property type="protein sequence ID" value="APG06647.1"/>
    <property type="molecule type" value="Genomic_DNA"/>
</dbReference>
<dbReference type="SUPFAM" id="SSF52540">
    <property type="entry name" value="P-loop containing nucleoside triphosphate hydrolases"/>
    <property type="match status" value="1"/>
</dbReference>
<dbReference type="Proteomes" id="UP000182987">
    <property type="component" value="Chromosome"/>
</dbReference>
<keyword evidence="2" id="KW-1185">Reference proteome</keyword>
<dbReference type="STRING" id="1440763.BJI69_19410"/>
<accession>A0A0G9HHS0</accession>
<reference evidence="2" key="1">
    <citation type="submission" date="2016-09" db="EMBL/GenBank/DDBJ databases">
        <authorList>
            <person name="Lysoe E."/>
        </authorList>
    </citation>
    <scope>NUCLEOTIDE SEQUENCE [LARGE SCALE GENOMIC DNA]</scope>
    <source>
        <strain evidence="2">LJ96T</strain>
    </source>
</reference>
<evidence type="ECO:0000313" key="1">
    <source>
        <dbReference type="EMBL" id="APG06647.1"/>
    </source>
</evidence>
<dbReference type="PATRIC" id="fig|1440763.5.peg.1746"/>
<dbReference type="AlphaFoldDB" id="A0A0G9HHS0"/>
<sequence>MPVIALTGSDGSGKSTLQANLVAHLREHGPTEALYLGQSSGRIGEWIATLPIIGKSFNRYLLSKSDKVHDRPSAPPGNVTALAIYLLSRWRAHKFGRMLAMASRGVLVVTDRYPQAEKAGFSFDGPQLAKTEGGNWWVRRLRASERRLYEWMATSVPLLVIRLNVDAETAHARKPDHKLSSLREKAAGFPLLRFNGASILDLDARDEAASVLKDSLSAIHAALNGTPAQVAAA</sequence>
<dbReference type="KEGG" id="lrz:BJI69_19410"/>
<dbReference type="InterPro" id="IPR027417">
    <property type="entry name" value="P-loop_NTPase"/>
</dbReference>
<organism evidence="1 2">
    <name type="scientific">Luteibacter rhizovicinus DSM 16549</name>
    <dbReference type="NCBI Taxonomy" id="1440763"/>
    <lineage>
        <taxon>Bacteria</taxon>
        <taxon>Pseudomonadati</taxon>
        <taxon>Pseudomonadota</taxon>
        <taxon>Gammaproteobacteria</taxon>
        <taxon>Lysobacterales</taxon>
        <taxon>Rhodanobacteraceae</taxon>
        <taxon>Luteibacter</taxon>
    </lineage>
</organism>
<gene>
    <name evidence="1" type="ORF">BJI69_19410</name>
</gene>
<name>A0A0G9HHS0_9GAMM</name>
<dbReference type="Gene3D" id="3.40.50.300">
    <property type="entry name" value="P-loop containing nucleotide triphosphate hydrolases"/>
    <property type="match status" value="1"/>
</dbReference>
<evidence type="ECO:0000313" key="2">
    <source>
        <dbReference type="Proteomes" id="UP000182987"/>
    </source>
</evidence>
<proteinExistence type="predicted"/>
<protein>
    <submittedName>
        <fullName evidence="1">Uncharacterized protein</fullName>
    </submittedName>
</protein>